<protein>
    <submittedName>
        <fullName evidence="1">Uncharacterized protein</fullName>
    </submittedName>
</protein>
<organism evidence="1 2">
    <name type="scientific">Polyporus arcularius HHB13444</name>
    <dbReference type="NCBI Taxonomy" id="1314778"/>
    <lineage>
        <taxon>Eukaryota</taxon>
        <taxon>Fungi</taxon>
        <taxon>Dikarya</taxon>
        <taxon>Basidiomycota</taxon>
        <taxon>Agaricomycotina</taxon>
        <taxon>Agaricomycetes</taxon>
        <taxon>Polyporales</taxon>
        <taxon>Polyporaceae</taxon>
        <taxon>Polyporus</taxon>
    </lineage>
</organism>
<keyword evidence="2" id="KW-1185">Reference proteome</keyword>
<reference evidence="1 2" key="1">
    <citation type="journal article" date="2019" name="Nat. Ecol. Evol.">
        <title>Megaphylogeny resolves global patterns of mushroom evolution.</title>
        <authorList>
            <person name="Varga T."/>
            <person name="Krizsan K."/>
            <person name="Foldi C."/>
            <person name="Dima B."/>
            <person name="Sanchez-Garcia M."/>
            <person name="Sanchez-Ramirez S."/>
            <person name="Szollosi G.J."/>
            <person name="Szarkandi J.G."/>
            <person name="Papp V."/>
            <person name="Albert L."/>
            <person name="Andreopoulos W."/>
            <person name="Angelini C."/>
            <person name="Antonin V."/>
            <person name="Barry K.W."/>
            <person name="Bougher N.L."/>
            <person name="Buchanan P."/>
            <person name="Buyck B."/>
            <person name="Bense V."/>
            <person name="Catcheside P."/>
            <person name="Chovatia M."/>
            <person name="Cooper J."/>
            <person name="Damon W."/>
            <person name="Desjardin D."/>
            <person name="Finy P."/>
            <person name="Geml J."/>
            <person name="Haridas S."/>
            <person name="Hughes K."/>
            <person name="Justo A."/>
            <person name="Karasinski D."/>
            <person name="Kautmanova I."/>
            <person name="Kiss B."/>
            <person name="Kocsube S."/>
            <person name="Kotiranta H."/>
            <person name="LaButti K.M."/>
            <person name="Lechner B.E."/>
            <person name="Liimatainen K."/>
            <person name="Lipzen A."/>
            <person name="Lukacs Z."/>
            <person name="Mihaltcheva S."/>
            <person name="Morgado L.N."/>
            <person name="Niskanen T."/>
            <person name="Noordeloos M.E."/>
            <person name="Ohm R.A."/>
            <person name="Ortiz-Santana B."/>
            <person name="Ovrebo C."/>
            <person name="Racz N."/>
            <person name="Riley R."/>
            <person name="Savchenko A."/>
            <person name="Shiryaev A."/>
            <person name="Soop K."/>
            <person name="Spirin V."/>
            <person name="Szebenyi C."/>
            <person name="Tomsovsky M."/>
            <person name="Tulloss R.E."/>
            <person name="Uehling J."/>
            <person name="Grigoriev I.V."/>
            <person name="Vagvolgyi C."/>
            <person name="Papp T."/>
            <person name="Martin F.M."/>
            <person name="Miettinen O."/>
            <person name="Hibbett D.S."/>
            <person name="Nagy L.G."/>
        </authorList>
    </citation>
    <scope>NUCLEOTIDE SEQUENCE [LARGE SCALE GENOMIC DNA]</scope>
    <source>
        <strain evidence="1 2">HHB13444</strain>
    </source>
</reference>
<name>A0A5C3PCT1_9APHY</name>
<accession>A0A5C3PCT1</accession>
<gene>
    <name evidence="1" type="ORF">K466DRAFT_105727</name>
</gene>
<proteinExistence type="predicted"/>
<dbReference type="AlphaFoldDB" id="A0A5C3PCT1"/>
<evidence type="ECO:0000313" key="1">
    <source>
        <dbReference type="EMBL" id="TFK87545.1"/>
    </source>
</evidence>
<dbReference type="EMBL" id="ML211148">
    <property type="protein sequence ID" value="TFK87545.1"/>
    <property type="molecule type" value="Genomic_DNA"/>
</dbReference>
<sequence>MAIIARIRVWVRVRVRVRRHPDSGLAPCTRRRTLVPWSLNQASAAPRSRGLDFDPGTRRTKCALGYVAAGFLSAWSAPEMGCKRKSFGERRRAHETANRERTYMSISISSSVSRRVGLTGR</sequence>
<dbReference type="Proteomes" id="UP000308197">
    <property type="component" value="Unassembled WGS sequence"/>
</dbReference>
<evidence type="ECO:0000313" key="2">
    <source>
        <dbReference type="Proteomes" id="UP000308197"/>
    </source>
</evidence>
<dbReference type="InParanoid" id="A0A5C3PCT1"/>